<dbReference type="Gene3D" id="1.25.40.10">
    <property type="entry name" value="Tetratricopeptide repeat domain"/>
    <property type="match status" value="1"/>
</dbReference>
<reference evidence="2 3" key="1">
    <citation type="journal article" date="2012" name="Eukaryot. Cell">
        <title>Draft genome sequence of CBS 2479, the standard type strain of Trichosporon asahii.</title>
        <authorList>
            <person name="Yang R.Y."/>
            <person name="Li H.T."/>
            <person name="Zhu H."/>
            <person name="Zhou G.P."/>
            <person name="Wang M."/>
            <person name="Wang L."/>
        </authorList>
    </citation>
    <scope>NUCLEOTIDE SEQUENCE [LARGE SCALE GENOMIC DNA]</scope>
    <source>
        <strain evidence="3">ATCC 90039 / CBS 2479 / JCM 2466 / KCTC 7840 / NCYC 2677 / UAMH 7654</strain>
    </source>
</reference>
<dbReference type="HOGENOM" id="CLU_460920_0_0_1"/>
<dbReference type="AlphaFoldDB" id="J6EQZ4"/>
<sequence>MSAQPSAPVKRPSEDDHGSGKKQKEPTYETYDECFDGGVEMEEKGERYKDGEKALRFYEKAAALYQKALEKKETYDAAYNLARVQFRLATEFLLPPSVLDVYASSIGLFKQAMELTTDPLLKADAAFNLAQVLSSWADFMEEYVGDVGENAKELRDGAVTLLTPVVNTQMTWVEGQRREDEEKAKADEGKTEEQKQAEAKEKTDEMQVDGDEEVYEEHKPTPDSVVDSLLMIAEIGTRLWETAEPLQPPTEQNQEAVRGMVETARQYASPERQPEVDLADFKVLLAYDGVMWDLMKDKTTPNSGIEKSMDAAISALTKLLNSLDAQPGQDSTTRADILTTLAETEMAAGERTLFFMKKFPDQAAALAPKAWSYFAAATQHLTAATGLPPTQQTPKEFRPNLYIELAKGSLNRARLAPAYDAAKNNAQQLLNNCSAYCAKAADTLGWNLPKLPTKDSETTATRLEPPHASGWDMELLARTLVFLELRICYFVRAGKIIPDDAAKAKYEAAAKAIVASVTGVPSGPRRIMPKDLQRFVEDVEEAEGGLEPEEDEWWREVGQGLRNGLSEEEAPCTRPLAQSLFDGVGEEQPAAQ</sequence>
<feature type="compositionally biased region" description="Basic and acidic residues" evidence="1">
    <location>
        <begin position="175"/>
        <end position="205"/>
    </location>
</feature>
<feature type="region of interest" description="Disordered" evidence="1">
    <location>
        <begin position="174"/>
        <end position="221"/>
    </location>
</feature>
<protein>
    <submittedName>
        <fullName evidence="2">Uncharacterized protein</fullName>
    </submittedName>
</protein>
<dbReference type="OrthoDB" id="5328412at2759"/>
<evidence type="ECO:0000313" key="3">
    <source>
        <dbReference type="Proteomes" id="UP000002748"/>
    </source>
</evidence>
<feature type="compositionally biased region" description="Acidic residues" evidence="1">
    <location>
        <begin position="206"/>
        <end position="215"/>
    </location>
</feature>
<name>J6EQZ4_TRIAS</name>
<gene>
    <name evidence="2" type="ORF">A1Q1_06525</name>
</gene>
<dbReference type="KEGG" id="tasa:A1Q1_06525"/>
<feature type="region of interest" description="Disordered" evidence="1">
    <location>
        <begin position="1"/>
        <end position="32"/>
    </location>
</feature>
<dbReference type="VEuPathDB" id="FungiDB:A1Q1_06525"/>
<evidence type="ECO:0000313" key="2">
    <source>
        <dbReference type="EMBL" id="EJT45117.1"/>
    </source>
</evidence>
<dbReference type="RefSeq" id="XP_014177114.1">
    <property type="nucleotide sequence ID" value="XM_014321639.1"/>
</dbReference>
<dbReference type="GeneID" id="25990037"/>
<dbReference type="EMBL" id="ALBS01000334">
    <property type="protein sequence ID" value="EJT45117.1"/>
    <property type="molecule type" value="Genomic_DNA"/>
</dbReference>
<feature type="region of interest" description="Disordered" evidence="1">
    <location>
        <begin position="557"/>
        <end position="592"/>
    </location>
</feature>
<comment type="caution">
    <text evidence="2">The sequence shown here is derived from an EMBL/GenBank/DDBJ whole genome shotgun (WGS) entry which is preliminary data.</text>
</comment>
<feature type="compositionally biased region" description="Basic and acidic residues" evidence="1">
    <location>
        <begin position="11"/>
        <end position="27"/>
    </location>
</feature>
<accession>J6EQZ4</accession>
<organism evidence="2 3">
    <name type="scientific">Trichosporon asahii var. asahii (strain ATCC 90039 / CBS 2479 / JCM 2466 / KCTC 7840 / NBRC 103889/ NCYC 2677 / UAMH 7654)</name>
    <name type="common">Yeast</name>
    <dbReference type="NCBI Taxonomy" id="1186058"/>
    <lineage>
        <taxon>Eukaryota</taxon>
        <taxon>Fungi</taxon>
        <taxon>Dikarya</taxon>
        <taxon>Basidiomycota</taxon>
        <taxon>Agaricomycotina</taxon>
        <taxon>Tremellomycetes</taxon>
        <taxon>Trichosporonales</taxon>
        <taxon>Trichosporonaceae</taxon>
        <taxon>Trichosporon</taxon>
    </lineage>
</organism>
<evidence type="ECO:0000256" key="1">
    <source>
        <dbReference type="SAM" id="MobiDB-lite"/>
    </source>
</evidence>
<proteinExistence type="predicted"/>
<dbReference type="Proteomes" id="UP000002748">
    <property type="component" value="Unassembled WGS sequence"/>
</dbReference>
<dbReference type="InterPro" id="IPR011990">
    <property type="entry name" value="TPR-like_helical_dom_sf"/>
</dbReference>